<evidence type="ECO:0000256" key="2">
    <source>
        <dbReference type="ARBA" id="ARBA00006745"/>
    </source>
</evidence>
<dbReference type="InterPro" id="IPR006680">
    <property type="entry name" value="Amidohydro-rel"/>
</dbReference>
<evidence type="ECO:0000256" key="7">
    <source>
        <dbReference type="NCBIfam" id="TIGR02967"/>
    </source>
</evidence>
<dbReference type="EC" id="3.5.4.3" evidence="3 7"/>
<accession>A0A931NCR2</accession>
<comment type="similarity">
    <text evidence="2 8">Belongs to the metallo-dependent hydrolases superfamily. ATZ/TRZ family.</text>
</comment>
<dbReference type="GO" id="GO:0008892">
    <property type="term" value="F:guanine deaminase activity"/>
    <property type="evidence" value="ECO:0007669"/>
    <property type="project" value="UniProtKB-UniRule"/>
</dbReference>
<dbReference type="SUPFAM" id="SSF51338">
    <property type="entry name" value="Composite domain of metallo-dependent hydrolases"/>
    <property type="match status" value="1"/>
</dbReference>
<reference evidence="10" key="1">
    <citation type="submission" date="2020-12" db="EMBL/GenBank/DDBJ databases">
        <title>The genome sequence of Inhella sp. 4Y17.</title>
        <authorList>
            <person name="Liu Y."/>
        </authorList>
    </citation>
    <scope>NUCLEOTIDE SEQUENCE</scope>
    <source>
        <strain evidence="10">4Y10</strain>
    </source>
</reference>
<protein>
    <recommendedName>
        <fullName evidence="3 7">Guanine deaminase</fullName>
        <shortName evidence="8">Guanase</shortName>
        <ecNumber evidence="3 7">3.5.4.3</ecNumber>
    </recommendedName>
    <alternativeName>
        <fullName evidence="8">Guanine aminohydrolase</fullName>
    </alternativeName>
</protein>
<dbReference type="Gene3D" id="2.30.40.10">
    <property type="entry name" value="Urease, subunit C, domain 1"/>
    <property type="match status" value="1"/>
</dbReference>
<dbReference type="EMBL" id="JAEDAL010000001">
    <property type="protein sequence ID" value="MBH9551510.1"/>
    <property type="molecule type" value="Genomic_DNA"/>
</dbReference>
<evidence type="ECO:0000256" key="5">
    <source>
        <dbReference type="ARBA" id="ARBA00022801"/>
    </source>
</evidence>
<dbReference type="PANTHER" id="PTHR11271">
    <property type="entry name" value="GUANINE DEAMINASE"/>
    <property type="match status" value="1"/>
</dbReference>
<dbReference type="SUPFAM" id="SSF51556">
    <property type="entry name" value="Metallo-dependent hydrolases"/>
    <property type="match status" value="1"/>
</dbReference>
<organism evidence="10 11">
    <name type="scientific">Inhella gelatinilytica</name>
    <dbReference type="NCBI Taxonomy" id="2795030"/>
    <lineage>
        <taxon>Bacteria</taxon>
        <taxon>Pseudomonadati</taxon>
        <taxon>Pseudomonadota</taxon>
        <taxon>Betaproteobacteria</taxon>
        <taxon>Burkholderiales</taxon>
        <taxon>Sphaerotilaceae</taxon>
        <taxon>Inhella</taxon>
    </lineage>
</organism>
<evidence type="ECO:0000256" key="6">
    <source>
        <dbReference type="ARBA" id="ARBA00022833"/>
    </source>
</evidence>
<evidence type="ECO:0000259" key="9">
    <source>
        <dbReference type="Pfam" id="PF01979"/>
    </source>
</evidence>
<dbReference type="GO" id="GO:0005829">
    <property type="term" value="C:cytosol"/>
    <property type="evidence" value="ECO:0007669"/>
    <property type="project" value="TreeGrafter"/>
</dbReference>
<keyword evidence="4 8" id="KW-0479">Metal-binding</keyword>
<dbReference type="Proteomes" id="UP000620139">
    <property type="component" value="Unassembled WGS sequence"/>
</dbReference>
<comment type="cofactor">
    <cofactor evidence="8">
        <name>Zn(2+)</name>
        <dbReference type="ChEBI" id="CHEBI:29105"/>
    </cofactor>
    <text evidence="8">Binds 1 zinc ion per subunit.</text>
</comment>
<comment type="catalytic activity">
    <reaction evidence="8">
        <text>guanine + H2O + H(+) = xanthine + NH4(+)</text>
        <dbReference type="Rhea" id="RHEA:14665"/>
        <dbReference type="ChEBI" id="CHEBI:15377"/>
        <dbReference type="ChEBI" id="CHEBI:15378"/>
        <dbReference type="ChEBI" id="CHEBI:16235"/>
        <dbReference type="ChEBI" id="CHEBI:17712"/>
        <dbReference type="ChEBI" id="CHEBI:28938"/>
        <dbReference type="EC" id="3.5.4.3"/>
    </reaction>
</comment>
<dbReference type="PANTHER" id="PTHR11271:SF6">
    <property type="entry name" value="GUANINE DEAMINASE"/>
    <property type="match status" value="1"/>
</dbReference>
<feature type="domain" description="Amidohydrolase-related" evidence="9">
    <location>
        <begin position="70"/>
        <end position="387"/>
    </location>
</feature>
<dbReference type="RefSeq" id="WP_198099120.1">
    <property type="nucleotide sequence ID" value="NZ_JAEDAL010000001.1"/>
</dbReference>
<gene>
    <name evidence="10" type="primary">guaD</name>
    <name evidence="10" type="ORF">I7X43_01500</name>
</gene>
<dbReference type="GO" id="GO:0006147">
    <property type="term" value="P:guanine catabolic process"/>
    <property type="evidence" value="ECO:0007669"/>
    <property type="project" value="UniProtKB-UniRule"/>
</dbReference>
<dbReference type="Pfam" id="PF01979">
    <property type="entry name" value="Amidohydro_1"/>
    <property type="match status" value="1"/>
</dbReference>
<evidence type="ECO:0000256" key="3">
    <source>
        <dbReference type="ARBA" id="ARBA00012781"/>
    </source>
</evidence>
<dbReference type="Gene3D" id="3.20.20.140">
    <property type="entry name" value="Metal-dependent hydrolases"/>
    <property type="match status" value="1"/>
</dbReference>
<keyword evidence="6 8" id="KW-0862">Zinc</keyword>
<dbReference type="InterPro" id="IPR032466">
    <property type="entry name" value="Metal_Hydrolase"/>
</dbReference>
<dbReference type="NCBIfam" id="NF006679">
    <property type="entry name" value="PRK09228.1"/>
    <property type="match status" value="1"/>
</dbReference>
<dbReference type="InterPro" id="IPR014311">
    <property type="entry name" value="Guanine_deaminase"/>
</dbReference>
<dbReference type="GO" id="GO:0008270">
    <property type="term" value="F:zinc ion binding"/>
    <property type="evidence" value="ECO:0007669"/>
    <property type="project" value="UniProtKB-UniRule"/>
</dbReference>
<dbReference type="NCBIfam" id="TIGR02967">
    <property type="entry name" value="guan_deamin"/>
    <property type="match status" value="1"/>
</dbReference>
<comment type="caution">
    <text evidence="10">The sequence shown here is derived from an EMBL/GenBank/DDBJ whole genome shotgun (WGS) entry which is preliminary data.</text>
</comment>
<comment type="pathway">
    <text evidence="1 8">Purine metabolism; guanine degradation; xanthine from guanine: step 1/1.</text>
</comment>
<name>A0A931NCR2_9BURK</name>
<proteinExistence type="inferred from homology"/>
<sequence>MTEPRRLALRGDLLDFIHAPPPDAALDAPPPGVRWRPDHWLLIEDGRIVAVQAEAPDARWPRDERPGRLLLPGFIDTHVHAPQLDVIASYGTELLDWLNRYTFPAEKAWADPAVAAAGSARFLDQLLAHGTTAALVFPTVHKGSVDALFTAAEARGMRLITGKCLMDRHAPEGLRDTVAEAERDSLELIQRWHGRGRNAYAHTVRFAPTSSEAQLDLAGALLAAHPSSYLQTHVAENRAEVDWVRQLFPTARSYLGVYERHGLLGPRSTLAHGIWLDDNDRAALRATGSVIAHSPTSNLFLGSGLFDWRGRAAEGVRLSIASDVGGGVSLSLQRTLAAAYQVAALQGQRLDAFTLLHAATAGNADSLQLGHEIGRLEPGCVADVCCWRWADAGSVLDHRLGRADSLHERLFAWLMLGDERLLEAVWVAGTQST</sequence>
<evidence type="ECO:0000256" key="1">
    <source>
        <dbReference type="ARBA" id="ARBA00004984"/>
    </source>
</evidence>
<evidence type="ECO:0000313" key="11">
    <source>
        <dbReference type="Proteomes" id="UP000620139"/>
    </source>
</evidence>
<dbReference type="InterPro" id="IPR051607">
    <property type="entry name" value="Metallo-dep_hydrolases"/>
</dbReference>
<evidence type="ECO:0000256" key="8">
    <source>
        <dbReference type="RuleBase" id="RU366009"/>
    </source>
</evidence>
<keyword evidence="5 8" id="KW-0378">Hydrolase</keyword>
<evidence type="ECO:0000256" key="4">
    <source>
        <dbReference type="ARBA" id="ARBA00022723"/>
    </source>
</evidence>
<dbReference type="InterPro" id="IPR011059">
    <property type="entry name" value="Metal-dep_hydrolase_composite"/>
</dbReference>
<evidence type="ECO:0000313" key="10">
    <source>
        <dbReference type="EMBL" id="MBH9551510.1"/>
    </source>
</evidence>
<dbReference type="AlphaFoldDB" id="A0A931NCR2"/>
<comment type="function">
    <text evidence="8">Catalyzes the hydrolytic deamination of guanine, producing xanthine and ammonia.</text>
</comment>
<keyword evidence="11" id="KW-1185">Reference proteome</keyword>